<gene>
    <name evidence="2" type="ORF">ACFQZU_10325</name>
</gene>
<keyword evidence="1" id="KW-1133">Transmembrane helix</keyword>
<protein>
    <recommendedName>
        <fullName evidence="4">EamA family transporter</fullName>
    </recommendedName>
</protein>
<keyword evidence="1" id="KW-0472">Membrane</keyword>
<keyword evidence="3" id="KW-1185">Reference proteome</keyword>
<reference evidence="3" key="1">
    <citation type="journal article" date="2019" name="Int. J. Syst. Evol. Microbiol.">
        <title>The Global Catalogue of Microorganisms (GCM) 10K type strain sequencing project: providing services to taxonomists for standard genome sequencing and annotation.</title>
        <authorList>
            <consortium name="The Broad Institute Genomics Platform"/>
            <consortium name="The Broad Institute Genome Sequencing Center for Infectious Disease"/>
            <person name="Wu L."/>
            <person name="Ma J."/>
        </authorList>
    </citation>
    <scope>NUCLEOTIDE SEQUENCE [LARGE SCALE GENOMIC DNA]</scope>
    <source>
        <strain evidence="3">CCUG 63369</strain>
    </source>
</reference>
<name>A0ABW3BF74_9ACTN</name>
<feature type="transmembrane region" description="Helical" evidence="1">
    <location>
        <begin position="42"/>
        <end position="61"/>
    </location>
</feature>
<dbReference type="Proteomes" id="UP001596956">
    <property type="component" value="Unassembled WGS sequence"/>
</dbReference>
<feature type="transmembrane region" description="Helical" evidence="1">
    <location>
        <begin position="73"/>
        <end position="95"/>
    </location>
</feature>
<dbReference type="EMBL" id="JBHTHR010000279">
    <property type="protein sequence ID" value="MFD0801710.1"/>
    <property type="molecule type" value="Genomic_DNA"/>
</dbReference>
<evidence type="ECO:0000256" key="1">
    <source>
        <dbReference type="SAM" id="Phobius"/>
    </source>
</evidence>
<organism evidence="2 3">
    <name type="scientific">Streptomonospora algeriensis</name>
    <dbReference type="NCBI Taxonomy" id="995084"/>
    <lineage>
        <taxon>Bacteria</taxon>
        <taxon>Bacillati</taxon>
        <taxon>Actinomycetota</taxon>
        <taxon>Actinomycetes</taxon>
        <taxon>Streptosporangiales</taxon>
        <taxon>Nocardiopsidaceae</taxon>
        <taxon>Streptomonospora</taxon>
    </lineage>
</organism>
<evidence type="ECO:0008006" key="4">
    <source>
        <dbReference type="Google" id="ProtNLM"/>
    </source>
</evidence>
<keyword evidence="1" id="KW-0812">Transmembrane</keyword>
<evidence type="ECO:0000313" key="3">
    <source>
        <dbReference type="Proteomes" id="UP001596956"/>
    </source>
</evidence>
<proteinExistence type="predicted"/>
<comment type="caution">
    <text evidence="2">The sequence shown here is derived from an EMBL/GenBank/DDBJ whole genome shotgun (WGS) entry which is preliminary data.</text>
</comment>
<accession>A0ABW3BF74</accession>
<evidence type="ECO:0000313" key="2">
    <source>
        <dbReference type="EMBL" id="MFD0801710.1"/>
    </source>
</evidence>
<sequence>MARTKSAVPSSGAQTGGGGLYRLAKAPRALASSARVGSGRRGWVTAVAAVAALPWGAWALVRITGVESGFPAVALIAFTPYVAATSVVPVAFALLARRGRVALAAAAAAR</sequence>